<evidence type="ECO:0000313" key="1">
    <source>
        <dbReference type="EMBL" id="VEL39093.1"/>
    </source>
</evidence>
<organism evidence="1 2">
    <name type="scientific">Protopolystoma xenopodis</name>
    <dbReference type="NCBI Taxonomy" id="117903"/>
    <lineage>
        <taxon>Eukaryota</taxon>
        <taxon>Metazoa</taxon>
        <taxon>Spiralia</taxon>
        <taxon>Lophotrochozoa</taxon>
        <taxon>Platyhelminthes</taxon>
        <taxon>Monogenea</taxon>
        <taxon>Polyopisthocotylea</taxon>
        <taxon>Polystomatidea</taxon>
        <taxon>Polystomatidae</taxon>
        <taxon>Protopolystoma</taxon>
    </lineage>
</organism>
<dbReference type="AlphaFoldDB" id="A0A448XKY4"/>
<reference evidence="1" key="1">
    <citation type="submission" date="2018-11" db="EMBL/GenBank/DDBJ databases">
        <authorList>
            <consortium name="Pathogen Informatics"/>
        </authorList>
    </citation>
    <scope>NUCLEOTIDE SEQUENCE</scope>
</reference>
<dbReference type="PROSITE" id="PS51257">
    <property type="entry name" value="PROKAR_LIPOPROTEIN"/>
    <property type="match status" value="1"/>
</dbReference>
<comment type="caution">
    <text evidence="1">The sequence shown here is derived from an EMBL/GenBank/DDBJ whole genome shotgun (WGS) entry which is preliminary data.</text>
</comment>
<accession>A0A448XKY4</accession>
<keyword evidence="2" id="KW-1185">Reference proteome</keyword>
<protein>
    <submittedName>
        <fullName evidence="1">Uncharacterized protein</fullName>
    </submittedName>
</protein>
<gene>
    <name evidence="1" type="ORF">PXEA_LOCUS32533</name>
</gene>
<dbReference type="EMBL" id="CAAALY010260053">
    <property type="protein sequence ID" value="VEL39093.1"/>
    <property type="molecule type" value="Genomic_DNA"/>
</dbReference>
<evidence type="ECO:0000313" key="2">
    <source>
        <dbReference type="Proteomes" id="UP000784294"/>
    </source>
</evidence>
<dbReference type="Proteomes" id="UP000784294">
    <property type="component" value="Unassembled WGS sequence"/>
</dbReference>
<name>A0A448XKY4_9PLAT</name>
<proteinExistence type="predicted"/>
<sequence>MCRGPALLLALTGPVMQACRKQALFCSEVIRQAESGAISVLVGVGRGGRQAGLEQANRPQQMAHPGWSTPPMGVGELTFIPYRKPFPLKATPSRQREMPP</sequence>